<evidence type="ECO:0000313" key="4">
    <source>
        <dbReference type="EMBL" id="SFQ11320.1"/>
    </source>
</evidence>
<reference evidence="4 5" key="1">
    <citation type="submission" date="2016-10" db="EMBL/GenBank/DDBJ databases">
        <authorList>
            <person name="Varghese N."/>
            <person name="Submissions S."/>
        </authorList>
    </citation>
    <scope>NUCLEOTIDE SEQUENCE [LARGE SCALE GENOMIC DNA]</scope>
    <source>
        <strain evidence="4 5">DSM 13796</strain>
    </source>
</reference>
<comment type="caution">
    <text evidence="4">The sequence shown here is derived from an EMBL/GenBank/DDBJ whole genome shotgun (WGS) entry which is preliminary data.</text>
</comment>
<dbReference type="NCBIfam" id="NF041438">
    <property type="entry name" value="SepM_fam_S16"/>
    <property type="match status" value="1"/>
</dbReference>
<name>A0A1I5VV46_9BACI</name>
<dbReference type="Pfam" id="PF05362">
    <property type="entry name" value="Lon_C"/>
    <property type="match status" value="1"/>
</dbReference>
<keyword evidence="1" id="KW-0645">Protease</keyword>
<dbReference type="GeneID" id="93709046"/>
<dbReference type="Gene3D" id="3.30.230.10">
    <property type="match status" value="1"/>
</dbReference>
<comment type="similarity">
    <text evidence="1">Belongs to the peptidase S16 family.</text>
</comment>
<gene>
    <name evidence="4" type="ORF">SAMN02745910_00271</name>
</gene>
<keyword evidence="5" id="KW-1185">Reference proteome</keyword>
<keyword evidence="1" id="KW-0720">Serine protease</keyword>
<dbReference type="Proteomes" id="UP000182762">
    <property type="component" value="Unassembled WGS sequence"/>
</dbReference>
<dbReference type="SUPFAM" id="SSF50156">
    <property type="entry name" value="PDZ domain-like"/>
    <property type="match status" value="1"/>
</dbReference>
<dbReference type="InterPro" id="IPR036034">
    <property type="entry name" value="PDZ_sf"/>
</dbReference>
<dbReference type="RefSeq" id="WP_061801801.1">
    <property type="nucleotide sequence ID" value="NZ_FOXX01000001.1"/>
</dbReference>
<dbReference type="EC" id="3.4.21.53" evidence="1"/>
<dbReference type="InterPro" id="IPR001478">
    <property type="entry name" value="PDZ"/>
</dbReference>
<dbReference type="EMBL" id="FOXX01000001">
    <property type="protein sequence ID" value="SFQ11320.1"/>
    <property type="molecule type" value="Genomic_DNA"/>
</dbReference>
<dbReference type="SMART" id="SM00228">
    <property type="entry name" value="PDZ"/>
    <property type="match status" value="1"/>
</dbReference>
<keyword evidence="1" id="KW-0378">Hydrolase</keyword>
<protein>
    <recommendedName>
        <fullName evidence="1">endopeptidase La</fullName>
        <ecNumber evidence="1">3.4.21.53</ecNumber>
    </recommendedName>
</protein>
<organism evidence="4 5">
    <name type="scientific">Priestia endophytica DSM 13796</name>
    <dbReference type="NCBI Taxonomy" id="1121089"/>
    <lineage>
        <taxon>Bacteria</taxon>
        <taxon>Bacillati</taxon>
        <taxon>Bacillota</taxon>
        <taxon>Bacilli</taxon>
        <taxon>Bacillales</taxon>
        <taxon>Bacillaceae</taxon>
        <taxon>Priestia</taxon>
    </lineage>
</organism>
<comment type="catalytic activity">
    <reaction evidence="1">
        <text>Hydrolysis of proteins in presence of ATP.</text>
        <dbReference type="EC" id="3.4.21.53"/>
    </reaction>
</comment>
<evidence type="ECO:0000259" key="3">
    <source>
        <dbReference type="PROSITE" id="PS51786"/>
    </source>
</evidence>
<feature type="domain" description="Lon proteolytic" evidence="3">
    <location>
        <begin position="227"/>
        <end position="337"/>
    </location>
</feature>
<dbReference type="SUPFAM" id="SSF54211">
    <property type="entry name" value="Ribosomal protein S5 domain 2-like"/>
    <property type="match status" value="1"/>
</dbReference>
<evidence type="ECO:0000256" key="2">
    <source>
        <dbReference type="SAM" id="Phobius"/>
    </source>
</evidence>
<evidence type="ECO:0000256" key="1">
    <source>
        <dbReference type="PROSITE-ProRule" id="PRU01122"/>
    </source>
</evidence>
<keyword evidence="2" id="KW-0812">Transmembrane</keyword>
<dbReference type="InterPro" id="IPR014721">
    <property type="entry name" value="Ribsml_uS5_D2-typ_fold_subgr"/>
</dbReference>
<evidence type="ECO:0000313" key="5">
    <source>
        <dbReference type="Proteomes" id="UP000182762"/>
    </source>
</evidence>
<keyword evidence="2" id="KW-1133">Transmembrane helix</keyword>
<dbReference type="Pfam" id="PF13180">
    <property type="entry name" value="PDZ_2"/>
    <property type="match status" value="1"/>
</dbReference>
<dbReference type="PROSITE" id="PS51786">
    <property type="entry name" value="LON_PROTEOLYTIC"/>
    <property type="match status" value="1"/>
</dbReference>
<dbReference type="InterPro" id="IPR008269">
    <property type="entry name" value="Lon_proteolytic"/>
</dbReference>
<keyword evidence="2" id="KW-0472">Membrane</keyword>
<feature type="active site" evidence="1">
    <location>
        <position position="280"/>
    </location>
</feature>
<sequence>MKSSSKRVIWFIVGVLIIFSITFIPLPYYITKPGLAEELEPIVKVEGGYKEDGSLMLTTVRIGKATPLSYVLAQFQDFSHLYKEEEILGENESNEEYNTRQLHMMEMSQESAIAIAYEKADKDIEYKYDGVYVMAVAPDMPADGILKTGDVVTKVDNKLVKRSEDLISYVEGKKAGDKVSVTFKRNGKVKTETITLEQLKVLNNRVGMGISLVTDFDISVDPKVKINSEEIGGPSAGLMFSLEIYNQLTKDDLTKGRQIAGTGTINEKGEVGEIGGIEQKIVAADKAGAEIFFAPNNHGAKNSNYQNALKAAKQIDTDMKVVPVDTFDDAVSYLNKMPEKE</sequence>
<feature type="active site" evidence="1">
    <location>
        <position position="235"/>
    </location>
</feature>
<dbReference type="InterPro" id="IPR020568">
    <property type="entry name" value="Ribosomal_Su5_D2-typ_SF"/>
</dbReference>
<dbReference type="InterPro" id="IPR027065">
    <property type="entry name" value="Lon_Prtase"/>
</dbReference>
<feature type="transmembrane region" description="Helical" evidence="2">
    <location>
        <begin position="7"/>
        <end position="30"/>
    </location>
</feature>
<proteinExistence type="inferred from homology"/>
<accession>A0A1I5VV46</accession>
<dbReference type="PANTHER" id="PTHR10046">
    <property type="entry name" value="ATP DEPENDENT LON PROTEASE FAMILY MEMBER"/>
    <property type="match status" value="1"/>
</dbReference>